<comment type="caution">
    <text evidence="6">The sequence shown here is derived from an EMBL/GenBank/DDBJ whole genome shotgun (WGS) entry which is preliminary data.</text>
</comment>
<dbReference type="InterPro" id="IPR018791">
    <property type="entry name" value="UV_resistance/autophagy_Atg14"/>
</dbReference>
<proteinExistence type="inferred from homology"/>
<feature type="compositionally biased region" description="Polar residues" evidence="5">
    <location>
        <begin position="469"/>
        <end position="484"/>
    </location>
</feature>
<evidence type="ECO:0000313" key="6">
    <source>
        <dbReference type="EMBL" id="KAH3660770.1"/>
    </source>
</evidence>
<feature type="coiled-coil region" evidence="4">
    <location>
        <begin position="98"/>
        <end position="171"/>
    </location>
</feature>
<gene>
    <name evidence="6" type="ORF">OGATHE_005102</name>
</gene>
<dbReference type="AlphaFoldDB" id="A0A9P8T0D4"/>
<evidence type="ECO:0000256" key="5">
    <source>
        <dbReference type="SAM" id="MobiDB-lite"/>
    </source>
</evidence>
<name>A0A9P8T0D4_9ASCO</name>
<comment type="similarity">
    <text evidence="1">Belongs to the ATG14 family.</text>
</comment>
<evidence type="ECO:0000256" key="4">
    <source>
        <dbReference type="SAM" id="Coils"/>
    </source>
</evidence>
<organism evidence="6 7">
    <name type="scientific">Ogataea polymorpha</name>
    <dbReference type="NCBI Taxonomy" id="460523"/>
    <lineage>
        <taxon>Eukaryota</taxon>
        <taxon>Fungi</taxon>
        <taxon>Dikarya</taxon>
        <taxon>Ascomycota</taxon>
        <taxon>Saccharomycotina</taxon>
        <taxon>Pichiomycetes</taxon>
        <taxon>Pichiales</taxon>
        <taxon>Pichiaceae</taxon>
        <taxon>Ogataea</taxon>
    </lineage>
</organism>
<reference evidence="6" key="1">
    <citation type="journal article" date="2021" name="Open Biol.">
        <title>Shared evolutionary footprints suggest mitochondrial oxidative damage underlies multiple complex I losses in fungi.</title>
        <authorList>
            <person name="Schikora-Tamarit M.A."/>
            <person name="Marcet-Houben M."/>
            <person name="Nosek J."/>
            <person name="Gabaldon T."/>
        </authorList>
    </citation>
    <scope>NUCLEOTIDE SEQUENCE</scope>
    <source>
        <strain evidence="6">NCAIM Y.01608</strain>
    </source>
</reference>
<keyword evidence="7" id="KW-1185">Reference proteome</keyword>
<feature type="compositionally biased region" description="Basic and acidic residues" evidence="5">
    <location>
        <begin position="380"/>
        <end position="393"/>
    </location>
</feature>
<dbReference type="Pfam" id="PF10186">
    <property type="entry name" value="ATG14"/>
    <property type="match status" value="1"/>
</dbReference>
<sequence length="600" mass="67470">MNIVCGVCGTHSTKADYFCGSCINFKILKLKLNITNICYLNETFGYEIDKVLQDCINGYSSKVLRKYLEGELHADAGPREKLSPSTEAIARLAYMLLAVELSQLKKNLSQADETLERQRLANMSLRAKVEELRASKSEQANLIRRKKQELAEKHQERLKQIRATMREIEADKLDKTAKLIRQSANQHFQQLVKVSSYENMKGARKSELSKSKLPSLERLNYNIMNLRNKITPGTAGFRNALFFSPVLPLSQYLYYTSEVVITSITKVAQFVSLSAVYLNVNVPFRIVRSTQFIYIVEDACESYALTLGPPSENPEVTNSLFESTNQDLSRFCGALARLLINMVVLINATKPTPLRFENLLNLDELLQLLVGEVPDPNMTVKEHAPSPQEDNKPTRRRSIFNFWSRRKRSHADIHPSEEKGSENGSREVLEMSLYNSQHLVEYLQDQKINIQSKIASSIIAPSPSASTSFGATSLSASNGSSNTPMVPEWSSEISPVPDADWLSSKLHAFFVTEILKVLDREPGSSQLANGGLSASSTSTYQQINYNSKNSDFTGSRYKTAPLYSTNAVPVYQSSIPPPSRSRFHHYKHSKQAKTDNWEVI</sequence>
<dbReference type="GO" id="GO:0032991">
    <property type="term" value="C:protein-containing complex"/>
    <property type="evidence" value="ECO:0007669"/>
    <property type="project" value="UniProtKB-ARBA"/>
</dbReference>
<feature type="region of interest" description="Disordered" evidence="5">
    <location>
        <begin position="469"/>
        <end position="489"/>
    </location>
</feature>
<evidence type="ECO:0000256" key="2">
    <source>
        <dbReference type="ARBA" id="ARBA00013807"/>
    </source>
</evidence>
<evidence type="ECO:0000313" key="7">
    <source>
        <dbReference type="Proteomes" id="UP000788993"/>
    </source>
</evidence>
<evidence type="ECO:0000256" key="3">
    <source>
        <dbReference type="ARBA" id="ARBA00023054"/>
    </source>
</evidence>
<protein>
    <recommendedName>
        <fullName evidence="2">Autophagy-related protein 14</fullName>
    </recommendedName>
</protein>
<dbReference type="GO" id="GO:0005737">
    <property type="term" value="C:cytoplasm"/>
    <property type="evidence" value="ECO:0007669"/>
    <property type="project" value="UniProtKB-ARBA"/>
</dbReference>
<feature type="region of interest" description="Disordered" evidence="5">
    <location>
        <begin position="377"/>
        <end position="397"/>
    </location>
</feature>
<dbReference type="EMBL" id="JAEUBD010001468">
    <property type="protein sequence ID" value="KAH3660770.1"/>
    <property type="molecule type" value="Genomic_DNA"/>
</dbReference>
<reference evidence="6" key="2">
    <citation type="submission" date="2021-01" db="EMBL/GenBank/DDBJ databases">
        <authorList>
            <person name="Schikora-Tamarit M.A."/>
        </authorList>
    </citation>
    <scope>NUCLEOTIDE SEQUENCE</scope>
    <source>
        <strain evidence="6">NCAIM Y.01608</strain>
    </source>
</reference>
<evidence type="ECO:0000256" key="1">
    <source>
        <dbReference type="ARBA" id="ARBA00009574"/>
    </source>
</evidence>
<keyword evidence="3 4" id="KW-0175">Coiled coil</keyword>
<dbReference type="Proteomes" id="UP000788993">
    <property type="component" value="Unassembled WGS sequence"/>
</dbReference>
<accession>A0A9P8T0D4</accession>